<reference evidence="2 3" key="1">
    <citation type="journal article" date="2015" name="BMC Genomics">
        <title>Gene expression during zombie ant biting behavior reflects the complexity underlying fungal parasitic behavioral manipulation.</title>
        <authorList>
            <person name="de Bekker C."/>
            <person name="Ohm R.A."/>
            <person name="Loreto R.G."/>
            <person name="Sebastian A."/>
            <person name="Albert I."/>
            <person name="Merrow M."/>
            <person name="Brachmann A."/>
            <person name="Hughes D.P."/>
        </authorList>
    </citation>
    <scope>NUCLEOTIDE SEQUENCE [LARGE SCALE GENOMIC DNA]</scope>
    <source>
        <strain evidence="2 3">SC16a</strain>
    </source>
</reference>
<proteinExistence type="predicted"/>
<accession>A0A2A9P7G2</accession>
<sequence length="115" mass="12630">MNPSVSGSSRDTANVAATVTPSTADDVQGRRIKREPRLCAGRHRQPLCSVARLRPRAADCRAPLVLPRPSLRPADFRSVNEPKGRRQYEDCDFNVDLLGGWDQVPLHRACSGNAP</sequence>
<dbReference type="EMBL" id="LAZP02000433">
    <property type="protein sequence ID" value="PFH57258.1"/>
    <property type="molecule type" value="Genomic_DNA"/>
</dbReference>
<evidence type="ECO:0000313" key="3">
    <source>
        <dbReference type="Proteomes" id="UP000037136"/>
    </source>
</evidence>
<reference evidence="2 3" key="2">
    <citation type="journal article" date="2017" name="Sci. Rep.">
        <title>Ant-infecting Ophiocordyceps genomes reveal a high diversity of potential behavioral manipulation genes and a possible major role for enterotoxins.</title>
        <authorList>
            <person name="de Bekker C."/>
            <person name="Ohm R.A."/>
            <person name="Evans H.C."/>
            <person name="Brachmann A."/>
            <person name="Hughes D.P."/>
        </authorList>
    </citation>
    <scope>NUCLEOTIDE SEQUENCE [LARGE SCALE GENOMIC DNA]</scope>
    <source>
        <strain evidence="2 3">SC16a</strain>
    </source>
</reference>
<organism evidence="2 3">
    <name type="scientific">Ophiocordyceps unilateralis</name>
    <name type="common">Zombie-ant fungus</name>
    <name type="synonym">Torrubia unilateralis</name>
    <dbReference type="NCBI Taxonomy" id="268505"/>
    <lineage>
        <taxon>Eukaryota</taxon>
        <taxon>Fungi</taxon>
        <taxon>Dikarya</taxon>
        <taxon>Ascomycota</taxon>
        <taxon>Pezizomycotina</taxon>
        <taxon>Sordariomycetes</taxon>
        <taxon>Hypocreomycetidae</taxon>
        <taxon>Hypocreales</taxon>
        <taxon>Ophiocordycipitaceae</taxon>
        <taxon>Ophiocordyceps</taxon>
    </lineage>
</organism>
<feature type="compositionally biased region" description="Polar residues" evidence="1">
    <location>
        <begin position="1"/>
        <end position="25"/>
    </location>
</feature>
<dbReference type="AlphaFoldDB" id="A0A2A9P7G2"/>
<name>A0A2A9P7G2_OPHUN</name>
<protein>
    <submittedName>
        <fullName evidence="2">Uncharacterized protein</fullName>
    </submittedName>
</protein>
<keyword evidence="3" id="KW-1185">Reference proteome</keyword>
<comment type="caution">
    <text evidence="2">The sequence shown here is derived from an EMBL/GenBank/DDBJ whole genome shotgun (WGS) entry which is preliminary data.</text>
</comment>
<gene>
    <name evidence="2" type="ORF">XA68_15301</name>
</gene>
<dbReference type="Proteomes" id="UP000037136">
    <property type="component" value="Unassembled WGS sequence"/>
</dbReference>
<evidence type="ECO:0000313" key="2">
    <source>
        <dbReference type="EMBL" id="PFH57258.1"/>
    </source>
</evidence>
<feature type="region of interest" description="Disordered" evidence="1">
    <location>
        <begin position="1"/>
        <end position="31"/>
    </location>
</feature>
<evidence type="ECO:0000256" key="1">
    <source>
        <dbReference type="SAM" id="MobiDB-lite"/>
    </source>
</evidence>